<dbReference type="GO" id="GO:0032299">
    <property type="term" value="C:ribonuclease H2 complex"/>
    <property type="evidence" value="ECO:0007669"/>
    <property type="project" value="InterPro"/>
</dbReference>
<evidence type="ECO:0000313" key="3">
    <source>
        <dbReference type="Proteomes" id="UP001175000"/>
    </source>
</evidence>
<proteinExistence type="predicted"/>
<dbReference type="PANTHER" id="PTHR47204">
    <property type="entry name" value="OS02G0168900 PROTEIN"/>
    <property type="match status" value="1"/>
</dbReference>
<evidence type="ECO:0000313" key="2">
    <source>
        <dbReference type="EMBL" id="KAK0627804.1"/>
    </source>
</evidence>
<gene>
    <name evidence="2" type="ORF">B0T14DRAFT_493830</name>
</gene>
<dbReference type="Proteomes" id="UP001175000">
    <property type="component" value="Unassembled WGS sequence"/>
</dbReference>
<name>A0AA39X5R3_9PEZI</name>
<dbReference type="CDD" id="cd09271">
    <property type="entry name" value="RNase_H2-C"/>
    <property type="match status" value="1"/>
</dbReference>
<reference evidence="2" key="1">
    <citation type="submission" date="2023-06" db="EMBL/GenBank/DDBJ databases">
        <title>Genome-scale phylogeny and comparative genomics of the fungal order Sordariales.</title>
        <authorList>
            <consortium name="Lawrence Berkeley National Laboratory"/>
            <person name="Hensen N."/>
            <person name="Bonometti L."/>
            <person name="Westerberg I."/>
            <person name="Brannstrom I.O."/>
            <person name="Guillou S."/>
            <person name="Cros-Aarteil S."/>
            <person name="Calhoun S."/>
            <person name="Haridas S."/>
            <person name="Kuo A."/>
            <person name="Mondo S."/>
            <person name="Pangilinan J."/>
            <person name="Riley R."/>
            <person name="Labutti K."/>
            <person name="Andreopoulos B."/>
            <person name="Lipzen A."/>
            <person name="Chen C."/>
            <person name="Yanf M."/>
            <person name="Daum C."/>
            <person name="Ng V."/>
            <person name="Clum A."/>
            <person name="Steindorff A."/>
            <person name="Ohm R."/>
            <person name="Martin F."/>
            <person name="Silar P."/>
            <person name="Natvig D."/>
            <person name="Lalanne C."/>
            <person name="Gautier V."/>
            <person name="Ament-Velasquez S.L."/>
            <person name="Kruys A."/>
            <person name="Hutchinson M.I."/>
            <person name="Powell A.J."/>
            <person name="Barry K."/>
            <person name="Miller A.N."/>
            <person name="Grigoriev I.V."/>
            <person name="Debuchy R."/>
            <person name="Gladieux P."/>
            <person name="Thoren M.H."/>
            <person name="Johannesson H."/>
        </authorList>
    </citation>
    <scope>NUCLEOTIDE SEQUENCE</scope>
    <source>
        <strain evidence="2">CBS 606.72</strain>
    </source>
</reference>
<protein>
    <submittedName>
        <fullName evidence="2">Ribonuclease H2, subunit C</fullName>
    </submittedName>
</protein>
<dbReference type="PANTHER" id="PTHR47204:SF1">
    <property type="entry name" value="RIBONUCLEASE H2 SUBUNIT C"/>
    <property type="match status" value="1"/>
</dbReference>
<dbReference type="AlphaFoldDB" id="A0AA39X5R3"/>
<evidence type="ECO:0000256" key="1">
    <source>
        <dbReference type="SAM" id="MobiDB-lite"/>
    </source>
</evidence>
<feature type="compositionally biased region" description="Polar residues" evidence="1">
    <location>
        <begin position="1"/>
        <end position="10"/>
    </location>
</feature>
<dbReference type="GO" id="GO:0006401">
    <property type="term" value="P:RNA catabolic process"/>
    <property type="evidence" value="ECO:0007669"/>
    <property type="project" value="InterPro"/>
</dbReference>
<dbReference type="EMBL" id="JAULSU010000002">
    <property type="protein sequence ID" value="KAK0627804.1"/>
    <property type="molecule type" value="Genomic_DNA"/>
</dbReference>
<feature type="region of interest" description="Disordered" evidence="1">
    <location>
        <begin position="1"/>
        <end position="21"/>
    </location>
</feature>
<organism evidence="2 3">
    <name type="scientific">Immersiella caudata</name>
    <dbReference type="NCBI Taxonomy" id="314043"/>
    <lineage>
        <taxon>Eukaryota</taxon>
        <taxon>Fungi</taxon>
        <taxon>Dikarya</taxon>
        <taxon>Ascomycota</taxon>
        <taxon>Pezizomycotina</taxon>
        <taxon>Sordariomycetes</taxon>
        <taxon>Sordariomycetidae</taxon>
        <taxon>Sordariales</taxon>
        <taxon>Lasiosphaeriaceae</taxon>
        <taxon>Immersiella</taxon>
    </lineage>
</organism>
<dbReference type="Gene3D" id="2.40.128.680">
    <property type="match status" value="1"/>
</dbReference>
<dbReference type="InterPro" id="IPR013924">
    <property type="entry name" value="RNase_H2_suC"/>
</dbReference>
<sequence length="155" mass="17067">MEKSILSLSSGDAPKSTPNLLPCRINHNGSIEPVDSSFWDPQTGDDGAKTVYFRGRKLHGITVKLPEGYRGVVASAAPKVEQKKSTFGDVEVVDLMDDEQSRTPQGVMNVQAEFDEMVVWGHESTADASVDPYVRGMEEWLTLADQIHTYPTAKK</sequence>
<comment type="caution">
    <text evidence="2">The sequence shown here is derived from an EMBL/GenBank/DDBJ whole genome shotgun (WGS) entry which is preliminary data.</text>
</comment>
<keyword evidence="3" id="KW-1185">Reference proteome</keyword>
<accession>A0AA39X5R3</accession>
<dbReference type="Pfam" id="PF08615">
    <property type="entry name" value="RNase_H2_suC"/>
    <property type="match status" value="1"/>
</dbReference>